<comment type="caution">
    <text evidence="4">The sequence shown here is derived from an EMBL/GenBank/DDBJ whole genome shotgun (WGS) entry which is preliminary data.</text>
</comment>
<dbReference type="EC" id="2.7.13.3" evidence="2"/>
<evidence type="ECO:0000313" key="5">
    <source>
        <dbReference type="Proteomes" id="UP000614216"/>
    </source>
</evidence>
<proteinExistence type="predicted"/>
<keyword evidence="4" id="KW-0418">Kinase</keyword>
<dbReference type="Gene3D" id="3.30.565.10">
    <property type="entry name" value="Histidine kinase-like ATPase, C-terminal domain"/>
    <property type="match status" value="1"/>
</dbReference>
<dbReference type="InterPro" id="IPR036890">
    <property type="entry name" value="HATPase_C_sf"/>
</dbReference>
<organism evidence="4 5">
    <name type="scientific">Fulvivirga marina</name>
    <dbReference type="NCBI Taxonomy" id="2494733"/>
    <lineage>
        <taxon>Bacteria</taxon>
        <taxon>Pseudomonadati</taxon>
        <taxon>Bacteroidota</taxon>
        <taxon>Cytophagia</taxon>
        <taxon>Cytophagales</taxon>
        <taxon>Fulvivirgaceae</taxon>
        <taxon>Fulvivirga</taxon>
    </lineage>
</organism>
<accession>A0A937FX76</accession>
<protein>
    <recommendedName>
        <fullName evidence="2">histidine kinase</fullName>
        <ecNumber evidence="2">2.7.13.3</ecNumber>
    </recommendedName>
</protein>
<gene>
    <name evidence="4" type="ORF">JMN32_07680</name>
</gene>
<dbReference type="InterPro" id="IPR004358">
    <property type="entry name" value="Sig_transdc_His_kin-like_C"/>
</dbReference>
<dbReference type="InterPro" id="IPR003594">
    <property type="entry name" value="HATPase_dom"/>
</dbReference>
<sequence length="60" mass="6826">MFYRAHEFSLGSGLGLYIVKNAIEKVNGSIMLESKKDGGFKFDVIVPDWKQPPETDYDEN</sequence>
<dbReference type="PRINTS" id="PR00344">
    <property type="entry name" value="BCTRLSENSOR"/>
</dbReference>
<comment type="catalytic activity">
    <reaction evidence="1">
        <text>ATP + protein L-histidine = ADP + protein N-phospho-L-histidine.</text>
        <dbReference type="EC" id="2.7.13.3"/>
    </reaction>
</comment>
<dbReference type="RefSeq" id="WP_202855724.1">
    <property type="nucleotide sequence ID" value="NZ_JAEUGD010000023.1"/>
</dbReference>
<evidence type="ECO:0000259" key="3">
    <source>
        <dbReference type="Pfam" id="PF02518"/>
    </source>
</evidence>
<feature type="domain" description="Histidine kinase/HSP90-like ATPase" evidence="3">
    <location>
        <begin position="9"/>
        <end position="47"/>
    </location>
</feature>
<dbReference type="AlphaFoldDB" id="A0A937FX76"/>
<evidence type="ECO:0000256" key="1">
    <source>
        <dbReference type="ARBA" id="ARBA00000085"/>
    </source>
</evidence>
<dbReference type="EMBL" id="JAEUGD010000023">
    <property type="protein sequence ID" value="MBL6446183.1"/>
    <property type="molecule type" value="Genomic_DNA"/>
</dbReference>
<dbReference type="Proteomes" id="UP000614216">
    <property type="component" value="Unassembled WGS sequence"/>
</dbReference>
<dbReference type="SUPFAM" id="SSF55874">
    <property type="entry name" value="ATPase domain of HSP90 chaperone/DNA topoisomerase II/histidine kinase"/>
    <property type="match status" value="1"/>
</dbReference>
<dbReference type="GO" id="GO:0004673">
    <property type="term" value="F:protein histidine kinase activity"/>
    <property type="evidence" value="ECO:0007669"/>
    <property type="project" value="UniProtKB-EC"/>
</dbReference>
<name>A0A937FX76_9BACT</name>
<reference evidence="4" key="1">
    <citation type="submission" date="2021-01" db="EMBL/GenBank/DDBJ databases">
        <title>Fulvivirga kasyanovii gen. nov., sp nov., a novel member of the phylum Bacteroidetes isolated from seawater in a mussel farm.</title>
        <authorList>
            <person name="Zhao L.-H."/>
            <person name="Wang Z.-J."/>
        </authorList>
    </citation>
    <scope>NUCLEOTIDE SEQUENCE</scope>
    <source>
        <strain evidence="4">29W222</strain>
    </source>
</reference>
<keyword evidence="4" id="KW-0808">Transferase</keyword>
<dbReference type="Pfam" id="PF02518">
    <property type="entry name" value="HATPase_c"/>
    <property type="match status" value="1"/>
</dbReference>
<evidence type="ECO:0000256" key="2">
    <source>
        <dbReference type="ARBA" id="ARBA00012438"/>
    </source>
</evidence>
<evidence type="ECO:0000313" key="4">
    <source>
        <dbReference type="EMBL" id="MBL6446183.1"/>
    </source>
</evidence>
<keyword evidence="5" id="KW-1185">Reference proteome</keyword>